<keyword evidence="1" id="KW-0812">Transmembrane</keyword>
<feature type="transmembrane region" description="Helical" evidence="1">
    <location>
        <begin position="52"/>
        <end position="75"/>
    </location>
</feature>
<dbReference type="EMBL" id="CP063989">
    <property type="protein sequence ID" value="QPL05613.1"/>
    <property type="molecule type" value="Genomic_DNA"/>
</dbReference>
<dbReference type="Pfam" id="PF11457">
    <property type="entry name" value="DUF3021"/>
    <property type="match status" value="1"/>
</dbReference>
<sequence length="148" mass="15829">MTTTHILKRTGTGALGGITIGSLTTLAFSAAHSTHYTPGVPEFLVGFANENVAVLVQLVVYALLGAVCMLASEVYRSDRLNMSTASLAHLVLVGGGVAAAGWYLQWFSGPTALRFGVVFILVYAVIWVATYLRYRHVVNAVNARLSTR</sequence>
<accession>A0A7T0LLZ3</accession>
<protein>
    <submittedName>
        <fullName evidence="2">DUF3021 domain-containing protein</fullName>
    </submittedName>
</protein>
<keyword evidence="1" id="KW-0472">Membrane</keyword>
<dbReference type="KEGG" id="arep:ID810_01040"/>
<evidence type="ECO:0000313" key="2">
    <source>
        <dbReference type="EMBL" id="QPL05613.1"/>
    </source>
</evidence>
<feature type="transmembrane region" description="Helical" evidence="1">
    <location>
        <begin position="112"/>
        <end position="134"/>
    </location>
</feature>
<feature type="transmembrane region" description="Helical" evidence="1">
    <location>
        <begin position="87"/>
        <end position="106"/>
    </location>
</feature>
<reference evidence="2 3" key="1">
    <citation type="submission" date="2020-11" db="EMBL/GenBank/DDBJ databases">
        <title>Actinomyces sp. ZJ750.</title>
        <authorList>
            <person name="Zhou J."/>
        </authorList>
    </citation>
    <scope>NUCLEOTIDE SEQUENCE [LARGE SCALE GENOMIC DNA]</scope>
    <source>
        <strain evidence="2 3">ZJ750</strain>
    </source>
</reference>
<dbReference type="InterPro" id="IPR021560">
    <property type="entry name" value="DUF3021"/>
</dbReference>
<dbReference type="RefSeq" id="WP_166857094.1">
    <property type="nucleotide sequence ID" value="NZ_CP063989.1"/>
</dbReference>
<name>A0A7T0LLZ3_9ACTO</name>
<gene>
    <name evidence="2" type="ORF">ID810_01040</name>
</gene>
<organism evidence="2 3">
    <name type="scientific">Actinomyces respiraculi</name>
    <dbReference type="NCBI Taxonomy" id="2744574"/>
    <lineage>
        <taxon>Bacteria</taxon>
        <taxon>Bacillati</taxon>
        <taxon>Actinomycetota</taxon>
        <taxon>Actinomycetes</taxon>
        <taxon>Actinomycetales</taxon>
        <taxon>Actinomycetaceae</taxon>
        <taxon>Actinomyces</taxon>
    </lineage>
</organism>
<evidence type="ECO:0000256" key="1">
    <source>
        <dbReference type="SAM" id="Phobius"/>
    </source>
</evidence>
<evidence type="ECO:0000313" key="3">
    <source>
        <dbReference type="Proteomes" id="UP000594637"/>
    </source>
</evidence>
<keyword evidence="1" id="KW-1133">Transmembrane helix</keyword>
<feature type="transmembrane region" description="Helical" evidence="1">
    <location>
        <begin position="12"/>
        <end position="32"/>
    </location>
</feature>
<keyword evidence="3" id="KW-1185">Reference proteome</keyword>
<dbReference type="Proteomes" id="UP000594637">
    <property type="component" value="Chromosome"/>
</dbReference>
<dbReference type="AlphaFoldDB" id="A0A7T0LLZ3"/>
<proteinExistence type="predicted"/>